<evidence type="ECO:0008006" key="3">
    <source>
        <dbReference type="Google" id="ProtNLM"/>
    </source>
</evidence>
<protein>
    <recommendedName>
        <fullName evidence="3">H-type lectin domain-containing protein</fullName>
    </recommendedName>
</protein>
<name>A0A0G0TYS3_9BACT</name>
<reference evidence="1 2" key="1">
    <citation type="journal article" date="2015" name="Nature">
        <title>rRNA introns, odd ribosomes, and small enigmatic genomes across a large radiation of phyla.</title>
        <authorList>
            <person name="Brown C.T."/>
            <person name="Hug L.A."/>
            <person name="Thomas B.C."/>
            <person name="Sharon I."/>
            <person name="Castelle C.J."/>
            <person name="Singh A."/>
            <person name="Wilkins M.J."/>
            <person name="Williams K.H."/>
            <person name="Banfield J.F."/>
        </authorList>
    </citation>
    <scope>NUCLEOTIDE SEQUENCE [LARGE SCALE GENOMIC DNA]</scope>
</reference>
<dbReference type="Gene3D" id="2.60.40.2080">
    <property type="match status" value="1"/>
</dbReference>
<accession>A0A0G0TYS3</accession>
<evidence type="ECO:0000313" key="1">
    <source>
        <dbReference type="EMBL" id="KKR82028.1"/>
    </source>
</evidence>
<sequence>MWGASDDVNGPVLYGYLGGRLGTNQSGTKVTALAWNSSGNVGIGTTGPTQKLDVAGYVKGQSGLCMNNDCRSTWPGGGVRTETGKYTTPLQDPWTRSITRVYFSTPFTNPPAVVTNLAIEGTSTWYYGNSSANKATTTYVDISAWHNDDASGAKQLTVNWVAVGN</sequence>
<dbReference type="EMBL" id="LCAB01000019">
    <property type="protein sequence ID" value="KKR82028.1"/>
    <property type="molecule type" value="Genomic_DNA"/>
</dbReference>
<comment type="caution">
    <text evidence="1">The sequence shown here is derived from an EMBL/GenBank/DDBJ whole genome shotgun (WGS) entry which is preliminary data.</text>
</comment>
<gene>
    <name evidence="1" type="ORF">UU29_C0019G0002</name>
</gene>
<dbReference type="Proteomes" id="UP000034601">
    <property type="component" value="Unassembled WGS sequence"/>
</dbReference>
<organism evidence="1 2">
    <name type="scientific">Candidatus Daviesbacteria bacterium GW2011_GWA2_40_9</name>
    <dbReference type="NCBI Taxonomy" id="1618424"/>
    <lineage>
        <taxon>Bacteria</taxon>
        <taxon>Candidatus Daviesiibacteriota</taxon>
    </lineage>
</organism>
<proteinExistence type="predicted"/>
<evidence type="ECO:0000313" key="2">
    <source>
        <dbReference type="Proteomes" id="UP000034601"/>
    </source>
</evidence>
<dbReference type="InterPro" id="IPR037221">
    <property type="entry name" value="H-type_lectin_dom_sf"/>
</dbReference>
<dbReference type="SUPFAM" id="SSF141086">
    <property type="entry name" value="Agglutinin HPA-like"/>
    <property type="match status" value="1"/>
</dbReference>
<dbReference type="AlphaFoldDB" id="A0A0G0TYS3"/>